<keyword evidence="2" id="KW-0812">Transmembrane</keyword>
<dbReference type="PATRIC" id="fig|396014.3.peg.3695"/>
<dbReference type="AlphaFoldDB" id="Z9JNY8"/>
<feature type="transmembrane region" description="Helical" evidence="2">
    <location>
        <begin position="68"/>
        <end position="88"/>
    </location>
</feature>
<reference evidence="3 4" key="1">
    <citation type="submission" date="2014-02" db="EMBL/GenBank/DDBJ databases">
        <title>Genome sequence of Brachybacterium phenoliresistens strain W13A50.</title>
        <authorList>
            <person name="Wang X."/>
        </authorList>
    </citation>
    <scope>NUCLEOTIDE SEQUENCE [LARGE SCALE GENOMIC DNA]</scope>
    <source>
        <strain evidence="3 4">W13A50</strain>
    </source>
</reference>
<dbReference type="EMBL" id="JDYK01000035">
    <property type="protein sequence ID" value="EWS79501.1"/>
    <property type="molecule type" value="Genomic_DNA"/>
</dbReference>
<comment type="caution">
    <text evidence="3">The sequence shown here is derived from an EMBL/GenBank/DDBJ whole genome shotgun (WGS) entry which is preliminary data.</text>
</comment>
<feature type="compositionally biased region" description="Pro residues" evidence="1">
    <location>
        <begin position="10"/>
        <end position="25"/>
    </location>
</feature>
<keyword evidence="2" id="KW-0472">Membrane</keyword>
<dbReference type="eggNOG" id="ENOG5031DUN">
    <property type="taxonomic scope" value="Bacteria"/>
</dbReference>
<sequence length="556" mass="60196">MVGGAGPVPGHRPPPPPGRPVPGRRPAPEPLRHLPDPPQVPPEPPATASPQQIMLPSRRVLAARMLRAAWLPALILLILWYLLLTCYVMGTSPTFWTLGLLSILFEPGYFAMLARAVGFSPSTLGLAYLLLPVLGTLVSLALLPVSVHRVATMDPRAHLTEEDFQRCLARRAAAPLMIPPLAAIVLVTVLALTPLSPHWQSLSAGVLAALSAGLLWCLLAWLAMRGRLSATQLLEVPSPAAQLGIWDRSTRTVPAAERAQRLAVLVTQDRRHLPPVPARLEPGPAELLVHAARSLRWIAGAALYWVAPVALPLSWIIFTVQDLVVVIHRLTSTQTFTVARAEQPWQVFAFGVPLLLVLVGLVALTPHLAMLLAAGTRDAVTDERTYPTWEERAARNPWEVRVVNLTGVLVSLQALLITAVYTVLLLAAGAMSTVGWVWAAVDVLLLVPLLGLGASWAMRRRLRDVLYGPAGRYVRRRTPFLLVAPEGGIAPLRHVAPAGPARHASHADPYRAADAEAISQGILPDFGAAADEESPREDPHRIPDTETGLHRHDPPR</sequence>
<feature type="transmembrane region" description="Helical" evidence="2">
    <location>
        <begin position="126"/>
        <end position="151"/>
    </location>
</feature>
<evidence type="ECO:0000313" key="3">
    <source>
        <dbReference type="EMBL" id="EWS79501.1"/>
    </source>
</evidence>
<protein>
    <submittedName>
        <fullName evidence="3">Uncharacterized protein</fullName>
    </submittedName>
</protein>
<keyword evidence="2" id="KW-1133">Transmembrane helix</keyword>
<feature type="transmembrane region" description="Helical" evidence="2">
    <location>
        <begin position="436"/>
        <end position="457"/>
    </location>
</feature>
<accession>Z9JNY8</accession>
<feature type="transmembrane region" description="Helical" evidence="2">
    <location>
        <begin position="302"/>
        <end position="327"/>
    </location>
</feature>
<dbReference type="STRING" id="396014.BF93_13285"/>
<feature type="compositionally biased region" description="Basic and acidic residues" evidence="1">
    <location>
        <begin position="536"/>
        <end position="556"/>
    </location>
</feature>
<keyword evidence="4" id="KW-1185">Reference proteome</keyword>
<proteinExistence type="predicted"/>
<feature type="transmembrane region" description="Helical" evidence="2">
    <location>
        <begin position="95"/>
        <end position="114"/>
    </location>
</feature>
<feature type="compositionally biased region" description="Pro residues" evidence="1">
    <location>
        <begin position="36"/>
        <end position="47"/>
    </location>
</feature>
<dbReference type="HOGENOM" id="CLU_479566_0_0_11"/>
<dbReference type="Proteomes" id="UP000023067">
    <property type="component" value="Unassembled WGS sequence"/>
</dbReference>
<evidence type="ECO:0000256" key="1">
    <source>
        <dbReference type="SAM" id="MobiDB-lite"/>
    </source>
</evidence>
<gene>
    <name evidence="3" type="ORF">BF93_13285</name>
</gene>
<feature type="transmembrane region" description="Helical" evidence="2">
    <location>
        <begin position="172"/>
        <end position="192"/>
    </location>
</feature>
<feature type="transmembrane region" description="Helical" evidence="2">
    <location>
        <begin position="402"/>
        <end position="430"/>
    </location>
</feature>
<feature type="transmembrane region" description="Helical" evidence="2">
    <location>
        <begin position="204"/>
        <end position="224"/>
    </location>
</feature>
<evidence type="ECO:0000313" key="4">
    <source>
        <dbReference type="Proteomes" id="UP000023067"/>
    </source>
</evidence>
<feature type="region of interest" description="Disordered" evidence="1">
    <location>
        <begin position="526"/>
        <end position="556"/>
    </location>
</feature>
<evidence type="ECO:0000256" key="2">
    <source>
        <dbReference type="SAM" id="Phobius"/>
    </source>
</evidence>
<feature type="transmembrane region" description="Helical" evidence="2">
    <location>
        <begin position="347"/>
        <end position="374"/>
    </location>
</feature>
<organism evidence="3 4">
    <name type="scientific">Brachybacterium phenoliresistens</name>
    <dbReference type="NCBI Taxonomy" id="396014"/>
    <lineage>
        <taxon>Bacteria</taxon>
        <taxon>Bacillati</taxon>
        <taxon>Actinomycetota</taxon>
        <taxon>Actinomycetes</taxon>
        <taxon>Micrococcales</taxon>
        <taxon>Dermabacteraceae</taxon>
        <taxon>Brachybacterium</taxon>
    </lineage>
</organism>
<name>Z9JNY8_9MICO</name>
<feature type="region of interest" description="Disordered" evidence="1">
    <location>
        <begin position="1"/>
        <end position="50"/>
    </location>
</feature>
<feature type="compositionally biased region" description="Basic and acidic residues" evidence="1">
    <location>
        <begin position="26"/>
        <end position="35"/>
    </location>
</feature>